<comment type="caution">
    <text evidence="4">The sequence shown here is derived from an EMBL/GenBank/DDBJ whole genome shotgun (WGS) entry which is preliminary data.</text>
</comment>
<dbReference type="PROSITE" id="PS50158">
    <property type="entry name" value="ZF_CCHC"/>
    <property type="match status" value="1"/>
</dbReference>
<dbReference type="Proteomes" id="UP000325315">
    <property type="component" value="Unassembled WGS sequence"/>
</dbReference>
<keyword evidence="4" id="KW-0808">Transferase</keyword>
<dbReference type="AlphaFoldDB" id="A0A5B6WGH3"/>
<evidence type="ECO:0000256" key="2">
    <source>
        <dbReference type="SAM" id="MobiDB-lite"/>
    </source>
</evidence>
<feature type="compositionally biased region" description="Polar residues" evidence="2">
    <location>
        <begin position="122"/>
        <end position="144"/>
    </location>
</feature>
<dbReference type="SUPFAM" id="SSF56219">
    <property type="entry name" value="DNase I-like"/>
    <property type="match status" value="1"/>
</dbReference>
<evidence type="ECO:0000259" key="3">
    <source>
        <dbReference type="PROSITE" id="PS50158"/>
    </source>
</evidence>
<dbReference type="GO" id="GO:0003676">
    <property type="term" value="F:nucleic acid binding"/>
    <property type="evidence" value="ECO:0007669"/>
    <property type="project" value="InterPro"/>
</dbReference>
<dbReference type="Gene3D" id="3.60.10.10">
    <property type="entry name" value="Endonuclease/exonuclease/phosphatase"/>
    <property type="match status" value="1"/>
</dbReference>
<dbReference type="InterPro" id="IPR036691">
    <property type="entry name" value="Endo/exonu/phosph_ase_sf"/>
</dbReference>
<feature type="region of interest" description="Disordered" evidence="2">
    <location>
        <begin position="113"/>
        <end position="217"/>
    </location>
</feature>
<keyword evidence="5" id="KW-1185">Reference proteome</keyword>
<feature type="domain" description="CCHC-type" evidence="3">
    <location>
        <begin position="55"/>
        <end position="69"/>
    </location>
</feature>
<dbReference type="PANTHER" id="PTHR35218">
    <property type="entry name" value="RNASE H DOMAIN-CONTAINING PROTEIN"/>
    <property type="match status" value="1"/>
</dbReference>
<dbReference type="EMBL" id="SMMG02000003">
    <property type="protein sequence ID" value="KAA3479952.1"/>
    <property type="molecule type" value="Genomic_DNA"/>
</dbReference>
<name>A0A5B6WGH3_9ROSI</name>
<gene>
    <name evidence="4" type="ORF">EPI10_020423</name>
</gene>
<accession>A0A5B6WGH3</accession>
<dbReference type="OrthoDB" id="682893at2759"/>
<evidence type="ECO:0000256" key="1">
    <source>
        <dbReference type="PROSITE-ProRule" id="PRU00047"/>
    </source>
</evidence>
<reference evidence="4" key="1">
    <citation type="submission" date="2019-08" db="EMBL/GenBank/DDBJ databases">
        <authorList>
            <person name="Liu F."/>
        </authorList>
    </citation>
    <scope>NUCLEOTIDE SEQUENCE [LARGE SCALE GENOMIC DNA]</scope>
    <source>
        <strain evidence="4">PA1801</strain>
        <tissue evidence="4">Leaf</tissue>
    </source>
</reference>
<feature type="region of interest" description="Disordered" evidence="2">
    <location>
        <begin position="229"/>
        <end position="253"/>
    </location>
</feature>
<dbReference type="PANTHER" id="PTHR35218:SF9">
    <property type="entry name" value="ENDONUCLEASE_EXONUCLEASE_PHOSPHATASE DOMAIN-CONTAINING PROTEIN"/>
    <property type="match status" value="1"/>
</dbReference>
<evidence type="ECO:0000313" key="4">
    <source>
        <dbReference type="EMBL" id="KAA3479952.1"/>
    </source>
</evidence>
<protein>
    <submittedName>
        <fullName evidence="4">Reverse transcriptase</fullName>
    </submittedName>
</protein>
<keyword evidence="4" id="KW-0695">RNA-directed DNA polymerase</keyword>
<proteinExistence type="predicted"/>
<dbReference type="GO" id="GO:0008270">
    <property type="term" value="F:zinc ion binding"/>
    <property type="evidence" value="ECO:0007669"/>
    <property type="project" value="UniProtKB-KW"/>
</dbReference>
<sequence length="703" mass="79453">MVGKVVKLDMNTDSRARGRFARMAVYIDLDKPLVSQILINGRKQNVEYESLSTICFHCGHYGHTKTYCPFRESGSVKEKEADQHVEAMKIQNKSTDCSKKKDDHYGPWMIVEKKPRRKTRDNGQNYFNNQDTGNGKRNHNGNTSKTMKTMKTMKEPGLNPEPQKEKNKENLPDWKSHSNSANGINTVNQARSSPVQPGTNSKAQHGTVNAGSSSSSSFIETDASLNVSDKIGTPLRDQNESTQTTPTMDRPDDNVEEVQMGRLDPERHSAVVFHEHPNSTIPFSINKERLNLANYSSSNPRKSFSNKGQESAKKHNKYLQGQTTRFKNNGAQRISLKESLEQMAVSLTDLSIPNFDSTMTNKLGEQNGKGCVSRNFLRAFREYNAIHRPHIVCLVEPRVSGNKANIIIENLGLNFSHRVEAVGYSGGIWVGWKDSIQITIVRNHPQFIFLRVDNYIPNKSFFISFVYGSPDRSKQKLLWEGLHAVAPNISSPWLIMGDFNAILSPADKKSPSTVGKRCDLFGNFVELLDRALANDAWMSFFPHCIVHHLTRIKSDHRPLLSCTSPEINNSQGRPFRFLVGWRGIITSPVLSKESANWNRDVYGFLGNRKRRLLSSLNATQKALEHNASTHLAKKEKEIRDELENVLDHEDLLWRQRLDVIGCISETGILISSIVVRLREGNSTAYLLYVWMMETGAQINILTK</sequence>
<keyword evidence="1" id="KW-0862">Zinc</keyword>
<dbReference type="Pfam" id="PF03372">
    <property type="entry name" value="Exo_endo_phos"/>
    <property type="match status" value="1"/>
</dbReference>
<evidence type="ECO:0000313" key="5">
    <source>
        <dbReference type="Proteomes" id="UP000325315"/>
    </source>
</evidence>
<keyword evidence="1" id="KW-0863">Zinc-finger</keyword>
<feature type="compositionally biased region" description="Polar residues" evidence="2">
    <location>
        <begin position="177"/>
        <end position="211"/>
    </location>
</feature>
<keyword evidence="4" id="KW-0548">Nucleotidyltransferase</keyword>
<feature type="compositionally biased region" description="Basic and acidic residues" evidence="2">
    <location>
        <begin position="162"/>
        <end position="176"/>
    </location>
</feature>
<dbReference type="InterPro" id="IPR001878">
    <property type="entry name" value="Znf_CCHC"/>
</dbReference>
<organism evidence="4 5">
    <name type="scientific">Gossypium australe</name>
    <dbReference type="NCBI Taxonomy" id="47621"/>
    <lineage>
        <taxon>Eukaryota</taxon>
        <taxon>Viridiplantae</taxon>
        <taxon>Streptophyta</taxon>
        <taxon>Embryophyta</taxon>
        <taxon>Tracheophyta</taxon>
        <taxon>Spermatophyta</taxon>
        <taxon>Magnoliopsida</taxon>
        <taxon>eudicotyledons</taxon>
        <taxon>Gunneridae</taxon>
        <taxon>Pentapetalae</taxon>
        <taxon>rosids</taxon>
        <taxon>malvids</taxon>
        <taxon>Malvales</taxon>
        <taxon>Malvaceae</taxon>
        <taxon>Malvoideae</taxon>
        <taxon>Gossypium</taxon>
    </lineage>
</organism>
<dbReference type="GO" id="GO:0003964">
    <property type="term" value="F:RNA-directed DNA polymerase activity"/>
    <property type="evidence" value="ECO:0007669"/>
    <property type="project" value="UniProtKB-KW"/>
</dbReference>
<keyword evidence="1" id="KW-0479">Metal-binding</keyword>
<dbReference type="InterPro" id="IPR005135">
    <property type="entry name" value="Endo/exonuclease/phosphatase"/>
</dbReference>